<evidence type="ECO:0000313" key="4">
    <source>
        <dbReference type="EMBL" id="TMM41490.1"/>
    </source>
</evidence>
<keyword evidence="1 2" id="KW-0129">CBS domain</keyword>
<evidence type="ECO:0000256" key="1">
    <source>
        <dbReference type="ARBA" id="ARBA00023122"/>
    </source>
</evidence>
<organism evidence="4 5">
    <name type="scientific">Colwellia ponticola</name>
    <dbReference type="NCBI Taxonomy" id="2304625"/>
    <lineage>
        <taxon>Bacteria</taxon>
        <taxon>Pseudomonadati</taxon>
        <taxon>Pseudomonadota</taxon>
        <taxon>Gammaproteobacteria</taxon>
        <taxon>Alteromonadales</taxon>
        <taxon>Colwelliaceae</taxon>
        <taxon>Colwellia</taxon>
    </lineage>
</organism>
<evidence type="ECO:0000313" key="5">
    <source>
        <dbReference type="Proteomes" id="UP000307702"/>
    </source>
</evidence>
<dbReference type="PANTHER" id="PTHR43080:SF2">
    <property type="entry name" value="CBS DOMAIN-CONTAINING PROTEIN"/>
    <property type="match status" value="1"/>
</dbReference>
<sequence>MESLKIHAYMNQYPVTFTENMSVEEAALRFLKTKQLGGPVIDKNYKVVGFISEADVLKKMLETLYFNEHVANIKDIMHKEVLSVKPYDSIIGLGQTMIKNKPKLYPVIDDDGNLLGTISRNEVLQACYKYAKTRTLIEKSHAAV</sequence>
<proteinExistence type="predicted"/>
<comment type="caution">
    <text evidence="4">The sequence shown here is derived from an EMBL/GenBank/DDBJ whole genome shotgun (WGS) entry which is preliminary data.</text>
</comment>
<gene>
    <name evidence="4" type="ORF">FCS21_15460</name>
</gene>
<keyword evidence="5" id="KW-1185">Reference proteome</keyword>
<reference evidence="4 5" key="1">
    <citation type="submission" date="2019-05" db="EMBL/GenBank/DDBJ databases">
        <title>Colwellia ponticola sp. nov., isolated from seawater.</title>
        <authorList>
            <person name="Yoon J.-H."/>
        </authorList>
    </citation>
    <scope>NUCLEOTIDE SEQUENCE [LARGE SCALE GENOMIC DNA]</scope>
    <source>
        <strain evidence="4 5">OISW-25</strain>
    </source>
</reference>
<dbReference type="InterPro" id="IPR046342">
    <property type="entry name" value="CBS_dom_sf"/>
</dbReference>
<dbReference type="RefSeq" id="WP_138624436.1">
    <property type="nucleotide sequence ID" value="NZ_SZVP01000022.1"/>
</dbReference>
<dbReference type="PROSITE" id="PS51371">
    <property type="entry name" value="CBS"/>
    <property type="match status" value="2"/>
</dbReference>
<protein>
    <submittedName>
        <fullName evidence="4">CBS domain-containing protein</fullName>
    </submittedName>
</protein>
<accession>A0A8H2JKY8</accession>
<dbReference type="Proteomes" id="UP000307702">
    <property type="component" value="Unassembled WGS sequence"/>
</dbReference>
<dbReference type="OrthoDB" id="9790355at2"/>
<dbReference type="SMART" id="SM00116">
    <property type="entry name" value="CBS"/>
    <property type="match status" value="2"/>
</dbReference>
<evidence type="ECO:0000256" key="2">
    <source>
        <dbReference type="PROSITE-ProRule" id="PRU00703"/>
    </source>
</evidence>
<dbReference type="CDD" id="cd04629">
    <property type="entry name" value="CBS_pair_bac"/>
    <property type="match status" value="1"/>
</dbReference>
<evidence type="ECO:0000259" key="3">
    <source>
        <dbReference type="PROSITE" id="PS51371"/>
    </source>
</evidence>
<dbReference type="InterPro" id="IPR000644">
    <property type="entry name" value="CBS_dom"/>
</dbReference>
<name>A0A8H2JKY8_9GAMM</name>
<dbReference type="Gene3D" id="3.10.580.10">
    <property type="entry name" value="CBS-domain"/>
    <property type="match status" value="2"/>
</dbReference>
<dbReference type="AlphaFoldDB" id="A0A8H2JKY8"/>
<dbReference type="InterPro" id="IPR051257">
    <property type="entry name" value="Diverse_CBS-Domain"/>
</dbReference>
<dbReference type="Pfam" id="PF00571">
    <property type="entry name" value="CBS"/>
    <property type="match status" value="2"/>
</dbReference>
<dbReference type="SUPFAM" id="SSF54631">
    <property type="entry name" value="CBS-domain pair"/>
    <property type="match status" value="1"/>
</dbReference>
<dbReference type="PANTHER" id="PTHR43080">
    <property type="entry name" value="CBS DOMAIN-CONTAINING PROTEIN CBSX3, MITOCHONDRIAL"/>
    <property type="match status" value="1"/>
</dbReference>
<dbReference type="InterPro" id="IPR044729">
    <property type="entry name" value="CBS_bac"/>
</dbReference>
<dbReference type="EMBL" id="SZVP01000022">
    <property type="protein sequence ID" value="TMM41490.1"/>
    <property type="molecule type" value="Genomic_DNA"/>
</dbReference>
<feature type="domain" description="CBS" evidence="3">
    <location>
        <begin position="77"/>
        <end position="133"/>
    </location>
</feature>
<feature type="domain" description="CBS" evidence="3">
    <location>
        <begin position="10"/>
        <end position="66"/>
    </location>
</feature>